<feature type="signal peptide" evidence="1">
    <location>
        <begin position="1"/>
        <end position="19"/>
    </location>
</feature>
<dbReference type="EMBL" id="MCOG01000207">
    <property type="protein sequence ID" value="ORY25872.1"/>
    <property type="molecule type" value="Genomic_DNA"/>
</dbReference>
<protein>
    <recommendedName>
        <fullName evidence="4">Coth-domain-containing protein</fullName>
    </recommendedName>
</protein>
<organism evidence="2 3">
    <name type="scientific">Neocallimastix californiae</name>
    <dbReference type="NCBI Taxonomy" id="1754190"/>
    <lineage>
        <taxon>Eukaryota</taxon>
        <taxon>Fungi</taxon>
        <taxon>Fungi incertae sedis</taxon>
        <taxon>Chytridiomycota</taxon>
        <taxon>Chytridiomycota incertae sedis</taxon>
        <taxon>Neocallimastigomycetes</taxon>
        <taxon>Neocallimastigales</taxon>
        <taxon>Neocallimastigaceae</taxon>
        <taxon>Neocallimastix</taxon>
    </lineage>
</organism>
<name>A0A1Y2ATJ3_9FUNG</name>
<dbReference type="AlphaFoldDB" id="A0A1Y2ATJ3"/>
<dbReference type="OrthoDB" id="10549408at2759"/>
<evidence type="ECO:0008006" key="4">
    <source>
        <dbReference type="Google" id="ProtNLM"/>
    </source>
</evidence>
<dbReference type="Proteomes" id="UP000193920">
    <property type="component" value="Unassembled WGS sequence"/>
</dbReference>
<feature type="chain" id="PRO_5013345056" description="Coth-domain-containing protein" evidence="1">
    <location>
        <begin position="20"/>
        <end position="973"/>
    </location>
</feature>
<comment type="caution">
    <text evidence="2">The sequence shown here is derived from an EMBL/GenBank/DDBJ whole genome shotgun (WGS) entry which is preliminary data.</text>
</comment>
<proteinExistence type="predicted"/>
<keyword evidence="3" id="KW-1185">Reference proteome</keyword>
<dbReference type="PANTHER" id="PTHR40050:SF1">
    <property type="entry name" value="INNER SPORE COAT PROTEIN H"/>
    <property type="match status" value="1"/>
</dbReference>
<keyword evidence="1" id="KW-0732">Signal</keyword>
<sequence>MRTIKILYILLFAVHSILSLSTFIDKGHRAELFELTDNEIAIFKITLPSNEFEDFMGQAERPGGSLNIPKILEDYSNRIYEFVENIQKINFNEIYPHSNITDLLPELNINQEGFSNLEIDKIINSFDFVKDNYKNEFNVGQKLLNQNTSFNITHIIEVFQDLDLSKKDKFYSNLSNIVNDKLNYPCFDNDDSDRCHDVHTILQNFSDGILSYVELIKKVNFNEVYQGVNFTEVLPELHINNEGYANLNENAILKDFNLSEDSYKNYTFENIKEEVLYNHINFNLYAIKEKFAELNKSKREVLISKLENIIYIDPYYYDNIDEFLDEYSKKIQSMIETIKQYNFFEIYPNIDFNTYLPDLNINEKGYPNLNANKILEQFHLTKEYYGNFTNYEIQEMINNNNNVGFNIRHIINTLNKLNDLCSQTLYKKLFKIIDDYVNDEYFEDSEYLIQEFSNRILSFINTLKSINFNEVYSGLYCSERLPELNINENGFATLNSDIILKSFHLTENNSPYNYLTIKDEVMNKNQNFNIKEILRKINLLQILSEKKVGSYLSNIMKIEISYEDRFVNSFKTKNGTMIVELNGTEKKFDKVTLSIGGKSSRTTGKTPLNLKIRGKNDLYGRKQFKLRGDTKDPSLLRSKLVCDIHNRLGLPSISANYITVLINDVDFGLYVLMDAFKLSWVEFEYGEKDTTTLYKCDKSNHLTLNTSINGCENENDQVEDKNEWIEFLNNLNNANSVNEIEKFFDVDQFLTEMVIDYLTGSWDHFLTVSHNFYLFKPKNDTWKYLSYDFDLDFGYNYEKINDNEIETKNEPIDGNLNEEEDIEKDRLFIKSIDKTYIEPPNYSFSDSVSPNHLFDILIFNNTTRFKEILKDTIVKVFNPETLYPHVDELKTLIEPYVELEKVKNSEGRYKGIFNLSIDRIYSLEEWSDNCEFTVVDRAYGIKYWILAKYRYLCKTLNMTCNPIYMDENFDIHN</sequence>
<dbReference type="PANTHER" id="PTHR40050">
    <property type="entry name" value="INNER SPORE COAT PROTEIN H"/>
    <property type="match status" value="1"/>
</dbReference>
<dbReference type="Pfam" id="PF08757">
    <property type="entry name" value="CotH"/>
    <property type="match status" value="1"/>
</dbReference>
<accession>A0A1Y2ATJ3</accession>
<evidence type="ECO:0000313" key="3">
    <source>
        <dbReference type="Proteomes" id="UP000193920"/>
    </source>
</evidence>
<reference evidence="2 3" key="1">
    <citation type="submission" date="2016-08" db="EMBL/GenBank/DDBJ databases">
        <title>A Parts List for Fungal Cellulosomes Revealed by Comparative Genomics.</title>
        <authorList>
            <consortium name="DOE Joint Genome Institute"/>
            <person name="Haitjema C.H."/>
            <person name="Gilmore S.P."/>
            <person name="Henske J.K."/>
            <person name="Solomon K.V."/>
            <person name="De Groot R."/>
            <person name="Kuo A."/>
            <person name="Mondo S.J."/>
            <person name="Salamov A.A."/>
            <person name="Labutti K."/>
            <person name="Zhao Z."/>
            <person name="Chiniquy J."/>
            <person name="Barry K."/>
            <person name="Brewer H.M."/>
            <person name="Purvine S.O."/>
            <person name="Wright A.T."/>
            <person name="Boxma B."/>
            <person name="Van Alen T."/>
            <person name="Hackstein J.H."/>
            <person name="Baker S.E."/>
            <person name="Grigoriev I.V."/>
            <person name="O'Malley M.A."/>
        </authorList>
    </citation>
    <scope>NUCLEOTIDE SEQUENCE [LARGE SCALE GENOMIC DNA]</scope>
    <source>
        <strain evidence="2 3">G1</strain>
    </source>
</reference>
<evidence type="ECO:0000313" key="2">
    <source>
        <dbReference type="EMBL" id="ORY25872.1"/>
    </source>
</evidence>
<evidence type="ECO:0000256" key="1">
    <source>
        <dbReference type="SAM" id="SignalP"/>
    </source>
</evidence>
<gene>
    <name evidence="2" type="ORF">LY90DRAFT_674726</name>
</gene>
<dbReference type="InterPro" id="IPR014867">
    <property type="entry name" value="Spore_coat_CotH_CotH2/3/7"/>
</dbReference>